<feature type="compositionally biased region" description="Polar residues" evidence="1">
    <location>
        <begin position="48"/>
        <end position="60"/>
    </location>
</feature>
<feature type="compositionally biased region" description="Basic and acidic residues" evidence="1">
    <location>
        <begin position="777"/>
        <end position="789"/>
    </location>
</feature>
<dbReference type="Proteomes" id="UP000194127">
    <property type="component" value="Unassembled WGS sequence"/>
</dbReference>
<organism evidence="2 3">
    <name type="scientific">Postia placenta MAD-698-R-SB12</name>
    <dbReference type="NCBI Taxonomy" id="670580"/>
    <lineage>
        <taxon>Eukaryota</taxon>
        <taxon>Fungi</taxon>
        <taxon>Dikarya</taxon>
        <taxon>Basidiomycota</taxon>
        <taxon>Agaricomycotina</taxon>
        <taxon>Agaricomycetes</taxon>
        <taxon>Polyporales</taxon>
        <taxon>Adustoporiaceae</taxon>
        <taxon>Rhodonia</taxon>
    </lineage>
</organism>
<proteinExistence type="predicted"/>
<keyword evidence="3" id="KW-1185">Reference proteome</keyword>
<feature type="region of interest" description="Disordered" evidence="1">
    <location>
        <begin position="220"/>
        <end position="241"/>
    </location>
</feature>
<dbReference type="AlphaFoldDB" id="A0A1X6NA64"/>
<dbReference type="GeneID" id="36329383"/>
<name>A0A1X6NA64_9APHY</name>
<evidence type="ECO:0000313" key="2">
    <source>
        <dbReference type="EMBL" id="OSX65501.1"/>
    </source>
</evidence>
<feature type="region of interest" description="Disordered" evidence="1">
    <location>
        <begin position="662"/>
        <end position="686"/>
    </location>
</feature>
<dbReference type="EMBL" id="KZ110593">
    <property type="protein sequence ID" value="OSX65501.1"/>
    <property type="molecule type" value="Genomic_DNA"/>
</dbReference>
<feature type="region of interest" description="Disordered" evidence="1">
    <location>
        <begin position="435"/>
        <end position="489"/>
    </location>
</feature>
<feature type="region of interest" description="Disordered" evidence="1">
    <location>
        <begin position="48"/>
        <end position="67"/>
    </location>
</feature>
<evidence type="ECO:0000256" key="1">
    <source>
        <dbReference type="SAM" id="MobiDB-lite"/>
    </source>
</evidence>
<protein>
    <submittedName>
        <fullName evidence="2">Uncharacterized protein</fullName>
    </submittedName>
</protein>
<evidence type="ECO:0000313" key="3">
    <source>
        <dbReference type="Proteomes" id="UP000194127"/>
    </source>
</evidence>
<dbReference type="RefSeq" id="XP_024342295.1">
    <property type="nucleotide sequence ID" value="XM_024484434.1"/>
</dbReference>
<dbReference type="OrthoDB" id="10281815at2759"/>
<feature type="region of interest" description="Disordered" evidence="1">
    <location>
        <begin position="777"/>
        <end position="807"/>
    </location>
</feature>
<accession>A0A1X6NA64</accession>
<feature type="region of interest" description="Disordered" evidence="1">
    <location>
        <begin position="258"/>
        <end position="286"/>
    </location>
</feature>
<gene>
    <name evidence="2" type="ORF">POSPLADRAFT_1134104</name>
</gene>
<feature type="compositionally biased region" description="Basic and acidic residues" evidence="1">
    <location>
        <begin position="662"/>
        <end position="672"/>
    </location>
</feature>
<reference evidence="2 3" key="1">
    <citation type="submission" date="2017-04" db="EMBL/GenBank/DDBJ databases">
        <title>Genome Sequence of the Model Brown-Rot Fungus Postia placenta SB12.</title>
        <authorList>
            <consortium name="DOE Joint Genome Institute"/>
            <person name="Gaskell J."/>
            <person name="Kersten P."/>
            <person name="Larrondo L.F."/>
            <person name="Canessa P."/>
            <person name="Martinez D."/>
            <person name="Hibbett D."/>
            <person name="Schmoll M."/>
            <person name="Kubicek C.P."/>
            <person name="Martinez A.T."/>
            <person name="Yadav J."/>
            <person name="Master E."/>
            <person name="Magnuson J.K."/>
            <person name="James T."/>
            <person name="Yaver D."/>
            <person name="Berka R."/>
            <person name="Labutti K."/>
            <person name="Lipzen A."/>
            <person name="Aerts A."/>
            <person name="Barry K."/>
            <person name="Henrissat B."/>
            <person name="Blanchette R."/>
            <person name="Grigoriev I."/>
            <person name="Cullen D."/>
        </authorList>
    </citation>
    <scope>NUCLEOTIDE SEQUENCE [LARGE SCALE GENOMIC DNA]</scope>
    <source>
        <strain evidence="2 3">MAD-698-R-SB12</strain>
    </source>
</reference>
<sequence length="807" mass="88074">MGPDGAFRLRKVYRRYFYAKVDIIECLTGMGFEKGFLRRKRCGRGLQSKNEASIGSPHNSPHTHRASGGYMITATPAQLWRSRQPYTMGGGNRPGLLVSMGGVLFADAAQSRKSVYHIFEARSGSGCTAAVADKPGKAAQWCEHAGKTEVRISTYWNTRSPTRCPVRAASWEHVRASISPPSRRRTTVAEHMSKSGLLCRRAFYWSRAPPTPDAAAARLRTGAKAQDGRSSGKGRTFAAADHRAPTCRAALRRAAALDQSSGADEIGEHESRLESENPTERGAVRDCGRATPRRACAELVHSCRRAITDQARRSPAGWGCAEVKGTSASWLALVSAPVAASVWRRLCGPAFGTGTPGEWDMMSMPSDMQSDKVWARDSGVTYSEEHTGAWALCASMCAYVRSSCAYEWEWARSRVRPATSACARTGAHEVVALARGTRSHIQTKSASSGGSGQVGAGERRHAGGHYPSTLPPARPSAGTSPPDPTPSWFNATAIRRAPQRPRLLSDKRHRAWYCDRRNTRGGKREARPGAEAHPRRSLELLRCVVDWDLGTRGWAPRAPTRYLVGICLNRKISGQWAVHAGRGEGGWGEAGKGKMDLVFIEMRMRAQPLAALLMPARVHACDRANLVIDTGTKIEYAMWISRAPGCGHRTVDMRARYGLSRATDDRPLDSRRPKAGPYGAQLGDPWSSAASPPGVCKHTVIKAVTDPWGLGSVKNMAGGLVMGFMSQIRRRGWELTETDVSLQRQTTENGWEDCGRAWSELEGWTVTPHEVLVLDTEGRPTESGRENRIRRAKSAGARGAERESCGL</sequence>
<feature type="compositionally biased region" description="Basic and acidic residues" evidence="1">
    <location>
        <begin position="266"/>
        <end position="286"/>
    </location>
</feature>